<keyword evidence="2" id="KW-1185">Reference proteome</keyword>
<gene>
    <name evidence="1" type="ORF">TRIADDRAFT_53858</name>
</gene>
<dbReference type="EMBL" id="DS985242">
    <property type="protein sequence ID" value="EDV28320.1"/>
    <property type="molecule type" value="Genomic_DNA"/>
</dbReference>
<dbReference type="KEGG" id="tad:TRIADDRAFT_53858"/>
<dbReference type="Proteomes" id="UP000009022">
    <property type="component" value="Unassembled WGS sequence"/>
</dbReference>
<dbReference type="HOGENOM" id="CLU_2018155_0_0_1"/>
<dbReference type="AlphaFoldDB" id="B3RQC7"/>
<sequence length="123" mass="13982">MALFDTLSLIEIPIEGDSNGFENDSHKSLVAKREWPFNGVTTTSTNYRSIRSTSILAGIFLIHFFSRKTVIKMKILTDGWRKKFALGLRRTRSLNKKSGKNIAVPMPVTIKFDIMPIHFPNGR</sequence>
<dbReference type="InParanoid" id="B3RQC7"/>
<name>B3RQC7_TRIAD</name>
<organism evidence="1 2">
    <name type="scientific">Trichoplax adhaerens</name>
    <name type="common">Trichoplax reptans</name>
    <dbReference type="NCBI Taxonomy" id="10228"/>
    <lineage>
        <taxon>Eukaryota</taxon>
        <taxon>Metazoa</taxon>
        <taxon>Placozoa</taxon>
        <taxon>Uniplacotomia</taxon>
        <taxon>Trichoplacea</taxon>
        <taxon>Trichoplacidae</taxon>
        <taxon>Trichoplax</taxon>
    </lineage>
</organism>
<dbReference type="GeneID" id="6751369"/>
<proteinExistence type="predicted"/>
<evidence type="ECO:0000313" key="1">
    <source>
        <dbReference type="EMBL" id="EDV28320.1"/>
    </source>
</evidence>
<evidence type="ECO:0000313" key="2">
    <source>
        <dbReference type="Proteomes" id="UP000009022"/>
    </source>
</evidence>
<dbReference type="RefSeq" id="XP_002110154.1">
    <property type="nucleotide sequence ID" value="XM_002110118.1"/>
</dbReference>
<dbReference type="CTD" id="6751369"/>
<accession>B3RQC7</accession>
<protein>
    <submittedName>
        <fullName evidence="1">Uncharacterized protein</fullName>
    </submittedName>
</protein>
<reference evidence="1 2" key="1">
    <citation type="journal article" date="2008" name="Nature">
        <title>The Trichoplax genome and the nature of placozoans.</title>
        <authorList>
            <person name="Srivastava M."/>
            <person name="Begovic E."/>
            <person name="Chapman J."/>
            <person name="Putnam N.H."/>
            <person name="Hellsten U."/>
            <person name="Kawashima T."/>
            <person name="Kuo A."/>
            <person name="Mitros T."/>
            <person name="Salamov A."/>
            <person name="Carpenter M.L."/>
            <person name="Signorovitch A.Y."/>
            <person name="Moreno M.A."/>
            <person name="Kamm K."/>
            <person name="Grimwood J."/>
            <person name="Schmutz J."/>
            <person name="Shapiro H."/>
            <person name="Grigoriev I.V."/>
            <person name="Buss L.W."/>
            <person name="Schierwater B."/>
            <person name="Dellaporta S.L."/>
            <person name="Rokhsar D.S."/>
        </authorList>
    </citation>
    <scope>NUCLEOTIDE SEQUENCE [LARGE SCALE GENOMIC DNA]</scope>
    <source>
        <strain evidence="1 2">Grell-BS-1999</strain>
    </source>
</reference>